<dbReference type="AlphaFoldDB" id="A0AAD4PX48"/>
<dbReference type="InterPro" id="IPR053221">
    <property type="entry name" value="Burnettramic_acid_biosynth"/>
</dbReference>
<accession>A0AAD4PX48</accession>
<evidence type="ECO:0000256" key="1">
    <source>
        <dbReference type="SAM" id="MobiDB-lite"/>
    </source>
</evidence>
<reference evidence="2" key="1">
    <citation type="submission" date="2021-12" db="EMBL/GenBank/DDBJ databases">
        <title>Convergent genome expansion in fungi linked to evolution of root-endophyte symbiosis.</title>
        <authorList>
            <consortium name="DOE Joint Genome Institute"/>
            <person name="Ke Y.-H."/>
            <person name="Bonito G."/>
            <person name="Liao H.-L."/>
            <person name="Looney B."/>
            <person name="Rojas-Flechas A."/>
            <person name="Nash J."/>
            <person name="Hameed K."/>
            <person name="Schadt C."/>
            <person name="Martin F."/>
            <person name="Crous P.W."/>
            <person name="Miettinen O."/>
            <person name="Magnuson J.K."/>
            <person name="Labbe J."/>
            <person name="Jacobson D."/>
            <person name="Doktycz M.J."/>
            <person name="Veneault-Fourrey C."/>
            <person name="Kuo A."/>
            <person name="Mondo S."/>
            <person name="Calhoun S."/>
            <person name="Riley R."/>
            <person name="Ohm R."/>
            <person name="LaButti K."/>
            <person name="Andreopoulos B."/>
            <person name="Pangilinan J."/>
            <person name="Nolan M."/>
            <person name="Tritt A."/>
            <person name="Clum A."/>
            <person name="Lipzen A."/>
            <person name="Daum C."/>
            <person name="Barry K."/>
            <person name="Grigoriev I.V."/>
            <person name="Vilgalys R."/>
        </authorList>
    </citation>
    <scope>NUCLEOTIDE SEQUENCE</scope>
    <source>
        <strain evidence="2">PMI_201</strain>
    </source>
</reference>
<evidence type="ECO:0000313" key="3">
    <source>
        <dbReference type="Proteomes" id="UP001201262"/>
    </source>
</evidence>
<dbReference type="GeneID" id="70251275"/>
<organism evidence="2 3">
    <name type="scientific">Talaromyces proteolyticus</name>
    <dbReference type="NCBI Taxonomy" id="1131652"/>
    <lineage>
        <taxon>Eukaryota</taxon>
        <taxon>Fungi</taxon>
        <taxon>Dikarya</taxon>
        <taxon>Ascomycota</taxon>
        <taxon>Pezizomycotina</taxon>
        <taxon>Eurotiomycetes</taxon>
        <taxon>Eurotiomycetidae</taxon>
        <taxon>Eurotiales</taxon>
        <taxon>Trichocomaceae</taxon>
        <taxon>Talaromyces</taxon>
        <taxon>Talaromyces sect. Bacilispori</taxon>
    </lineage>
</organism>
<gene>
    <name evidence="2" type="ORF">BGW36DRAFT_431454</name>
</gene>
<keyword evidence="3" id="KW-1185">Reference proteome</keyword>
<evidence type="ECO:0000313" key="2">
    <source>
        <dbReference type="EMBL" id="KAH8692234.1"/>
    </source>
</evidence>
<dbReference type="PANTHER" id="PTHR38887">
    <property type="entry name" value="CHROMOSOME 21, WHOLE GENOME SHOTGUN SEQUENCE"/>
    <property type="match status" value="1"/>
</dbReference>
<feature type="region of interest" description="Disordered" evidence="1">
    <location>
        <begin position="21"/>
        <end position="79"/>
    </location>
</feature>
<name>A0AAD4PX48_9EURO</name>
<feature type="region of interest" description="Disordered" evidence="1">
    <location>
        <begin position="367"/>
        <end position="387"/>
    </location>
</feature>
<dbReference type="RefSeq" id="XP_046068231.1">
    <property type="nucleotide sequence ID" value="XM_046220988.1"/>
</dbReference>
<dbReference type="PANTHER" id="PTHR38887:SF1">
    <property type="entry name" value="RAS MODIFICATION PROTEIN ERF4"/>
    <property type="match status" value="1"/>
</dbReference>
<comment type="caution">
    <text evidence="2">The sequence shown here is derived from an EMBL/GenBank/DDBJ whole genome shotgun (WGS) entry which is preliminary data.</text>
</comment>
<dbReference type="EMBL" id="JAJTJA010000011">
    <property type="protein sequence ID" value="KAH8692234.1"/>
    <property type="molecule type" value="Genomic_DNA"/>
</dbReference>
<feature type="compositionally biased region" description="Polar residues" evidence="1">
    <location>
        <begin position="24"/>
        <end position="34"/>
    </location>
</feature>
<dbReference type="Proteomes" id="UP001201262">
    <property type="component" value="Unassembled WGS sequence"/>
</dbReference>
<sequence>MGIVVKALGAGLGFTSEAIHAARSRSSNKTSASPSPRDLSVQESSEHADVDTITVGEHVPNESVKMPVESIEEKRPSKAEAEYDLREYGSDSDDLLRGIDQDEAIWELDETAQRVTLPTYEESEGTVVADMAEPVEIKEKRENDMVRGLVEIAGPVSSQVQKIPCPVIIPQRRPGRKDRGFVRAYAPLLADCGISQDVFLQFLKDFHKASLASPWIEVIYAAAGIVGLVPGVATAVTGAVVQLAVGTARELQTRHRRNTFLDKVNQDLFMPRGLFAMIMAFTDEVPSQQQEGGVHSKLTNPAGRTLFASERLNINDATAKYSNYNPEASRLKKNLKDFRLTSGRTNGEIELPEAAPLIYPDLDRAAAQAMEGQEKGPEGPRQKLRNSGKWVQDYMDRKAQASYAAKNPESALSVPSSERKGFVSRFNDPNHPANTGSLVSLLTGGKIKFKGPCDVVGEHVNAWRESKDAERVARGQAPRGKKQKHGLIKKVLLQDVLYLLIVNLPTEEEVEQSAAELENFMQQNAPSHN</sequence>
<proteinExistence type="predicted"/>
<feature type="compositionally biased region" description="Basic and acidic residues" evidence="1">
    <location>
        <begin position="372"/>
        <end position="381"/>
    </location>
</feature>
<protein>
    <submittedName>
        <fullName evidence="2">Uncharacterized protein</fullName>
    </submittedName>
</protein>